<dbReference type="OrthoDB" id="3261041at2"/>
<protein>
    <submittedName>
        <fullName evidence="2">ABC-2 type transport system permease protein</fullName>
    </submittedName>
</protein>
<feature type="transmembrane region" description="Helical" evidence="1">
    <location>
        <begin position="405"/>
        <end position="431"/>
    </location>
</feature>
<feature type="transmembrane region" description="Helical" evidence="1">
    <location>
        <begin position="101"/>
        <end position="129"/>
    </location>
</feature>
<feature type="transmembrane region" description="Helical" evidence="1">
    <location>
        <begin position="452"/>
        <end position="479"/>
    </location>
</feature>
<feature type="transmembrane region" description="Helical" evidence="1">
    <location>
        <begin position="485"/>
        <end position="505"/>
    </location>
</feature>
<feature type="transmembrane region" description="Helical" evidence="1">
    <location>
        <begin position="135"/>
        <end position="152"/>
    </location>
</feature>
<feature type="transmembrane region" description="Helical" evidence="1">
    <location>
        <begin position="60"/>
        <end position="80"/>
    </location>
</feature>
<accession>A0A1I0ZIF2</accession>
<evidence type="ECO:0000313" key="3">
    <source>
        <dbReference type="Proteomes" id="UP000199012"/>
    </source>
</evidence>
<evidence type="ECO:0000313" key="2">
    <source>
        <dbReference type="EMBL" id="SFB25132.1"/>
    </source>
</evidence>
<keyword evidence="1" id="KW-0472">Membrane</keyword>
<feature type="transmembrane region" description="Helical" evidence="1">
    <location>
        <begin position="377"/>
        <end position="399"/>
    </location>
</feature>
<organism evidence="2 3">
    <name type="scientific">Cellulomonas marina</name>
    <dbReference type="NCBI Taxonomy" id="988821"/>
    <lineage>
        <taxon>Bacteria</taxon>
        <taxon>Bacillati</taxon>
        <taxon>Actinomycetota</taxon>
        <taxon>Actinomycetes</taxon>
        <taxon>Micrococcales</taxon>
        <taxon>Cellulomonadaceae</taxon>
        <taxon>Cellulomonas</taxon>
    </lineage>
</organism>
<feature type="transmembrane region" description="Helical" evidence="1">
    <location>
        <begin position="239"/>
        <end position="257"/>
    </location>
</feature>
<sequence>MVAHLLRLKLLLLRNGLRRSPWQVVGLLLALLYGLVALVLVLAGIAGLAVVEDVGLRRDVLVAGGALLVLGWALLPLVAFGVDATLDPARFTLFPVPRRQLLAGLALAGLVGVPGFVTVVTVAASVVVWWRQPQALPVAAVGAVLAVALCVVGSRATTTALAPALSGRRSREVVGVVAVVLAVGVYIGFGRLTQGLGEGVDVAGLRGLLADLAAVLAWTPFGAAWAAPADAAQGRWGTAAARLLVLAAAVAVLTVVWDRAMAHALVRPAASAPAGAVARGLGLLGRLPATPTWAVAARCLTYWRRDPRYALSVLVVPVLPVVLWAFGAGAYGVLATVPLAAFLLGWSVSQDVSFDGTAFWLHVSAGLRGRDDRAGRVLGVGLLLVPLLVVLAVVVALLTGSARHLPAVLGAALGTCLTALGVASVVSALLVTRVQQAGESAFTTRQGASLAAVVSQLGGMTVGLVLAAPELVLAVLAVAWSSAPLGWVALLVGAVLGGLLLVVGVRWGGHLLDRRAPRLLQALVTMR</sequence>
<dbReference type="Proteomes" id="UP000199012">
    <property type="component" value="Unassembled WGS sequence"/>
</dbReference>
<feature type="transmembrane region" description="Helical" evidence="1">
    <location>
        <begin position="321"/>
        <end position="344"/>
    </location>
</feature>
<feature type="transmembrane region" description="Helical" evidence="1">
    <location>
        <begin position="21"/>
        <end position="48"/>
    </location>
</feature>
<gene>
    <name evidence="2" type="ORF">SAMN05421867_11177</name>
</gene>
<dbReference type="AlphaFoldDB" id="A0A1I0ZIF2"/>
<keyword evidence="1" id="KW-1133">Transmembrane helix</keyword>
<keyword evidence="3" id="KW-1185">Reference proteome</keyword>
<dbReference type="RefSeq" id="WP_090033528.1">
    <property type="nucleotide sequence ID" value="NZ_BONM01000007.1"/>
</dbReference>
<feature type="transmembrane region" description="Helical" evidence="1">
    <location>
        <begin position="173"/>
        <end position="189"/>
    </location>
</feature>
<keyword evidence="1" id="KW-0812">Transmembrane</keyword>
<dbReference type="STRING" id="988821.SAMN05421867_11177"/>
<feature type="transmembrane region" description="Helical" evidence="1">
    <location>
        <begin position="209"/>
        <end position="227"/>
    </location>
</feature>
<dbReference type="EMBL" id="FOKA01000011">
    <property type="protein sequence ID" value="SFB25132.1"/>
    <property type="molecule type" value="Genomic_DNA"/>
</dbReference>
<evidence type="ECO:0000256" key="1">
    <source>
        <dbReference type="SAM" id="Phobius"/>
    </source>
</evidence>
<proteinExistence type="predicted"/>
<name>A0A1I0ZIF2_9CELL</name>
<reference evidence="2 3" key="1">
    <citation type="submission" date="2016-10" db="EMBL/GenBank/DDBJ databases">
        <authorList>
            <person name="de Groot N.N."/>
        </authorList>
    </citation>
    <scope>NUCLEOTIDE SEQUENCE [LARGE SCALE GENOMIC DNA]</scope>
    <source>
        <strain evidence="2 3">CGMCC 4.6945</strain>
    </source>
</reference>